<dbReference type="AlphaFoldDB" id="A3V1K8"/>
<evidence type="ECO:0008006" key="3">
    <source>
        <dbReference type="Google" id="ProtNLM"/>
    </source>
</evidence>
<sequence>MMRRLAEVLIIDAYTFRSADDLIRDGDGNLKMMNGLLNEIKSGRTFKLSRNAPKFLEDLKLLGDTAAHSRNYITKKRDIDEFSLKFRMLIEELINLS</sequence>
<protein>
    <recommendedName>
        <fullName evidence="3">DUF4145 domain-containing protein</fullName>
    </recommendedName>
</protein>
<reference evidence="1 2" key="1">
    <citation type="submission" date="2006-01" db="EMBL/GenBank/DDBJ databases">
        <authorList>
            <person name="Hagstrom A."/>
            <person name="Ferriera S."/>
            <person name="Johnson J."/>
            <person name="Kravitz S."/>
            <person name="Halpern A."/>
            <person name="Remington K."/>
            <person name="Beeson K."/>
            <person name="Tran B."/>
            <person name="Rogers Y.-H."/>
            <person name="Friedman R."/>
            <person name="Venter J.C."/>
        </authorList>
    </citation>
    <scope>NUCLEOTIDE SEQUENCE [LARGE SCALE GENOMIC DNA]</scope>
    <source>
        <strain evidence="1 2">SKA53</strain>
    </source>
</reference>
<proteinExistence type="predicted"/>
<organism evidence="1 2">
    <name type="scientific">Yoonia vestfoldensis SKA53</name>
    <dbReference type="NCBI Taxonomy" id="314232"/>
    <lineage>
        <taxon>Bacteria</taxon>
        <taxon>Pseudomonadati</taxon>
        <taxon>Pseudomonadota</taxon>
        <taxon>Alphaproteobacteria</taxon>
        <taxon>Rhodobacterales</taxon>
        <taxon>Paracoccaceae</taxon>
        <taxon>Yoonia</taxon>
    </lineage>
</organism>
<evidence type="ECO:0000313" key="1">
    <source>
        <dbReference type="EMBL" id="EAQ07937.1"/>
    </source>
</evidence>
<dbReference type="eggNOG" id="ENOG50310VA">
    <property type="taxonomic scope" value="Bacteria"/>
</dbReference>
<evidence type="ECO:0000313" key="2">
    <source>
        <dbReference type="Proteomes" id="UP000004507"/>
    </source>
</evidence>
<dbReference type="EMBL" id="AAMS01000001">
    <property type="protein sequence ID" value="EAQ07937.1"/>
    <property type="molecule type" value="Genomic_DNA"/>
</dbReference>
<dbReference type="HOGENOM" id="CLU_2343352_0_0_5"/>
<dbReference type="Proteomes" id="UP000004507">
    <property type="component" value="Unassembled WGS sequence"/>
</dbReference>
<keyword evidence="2" id="KW-1185">Reference proteome</keyword>
<accession>A3V1K8</accession>
<name>A3V1K8_9RHOB</name>
<gene>
    <name evidence="1" type="ORF">SKA53_09444</name>
</gene>
<comment type="caution">
    <text evidence="1">The sequence shown here is derived from an EMBL/GenBank/DDBJ whole genome shotgun (WGS) entry which is preliminary data.</text>
</comment>